<comment type="caution">
    <text evidence="1">The sequence shown here is derived from an EMBL/GenBank/DDBJ whole genome shotgun (WGS) entry which is preliminary data.</text>
</comment>
<dbReference type="Gene3D" id="3.60.10.10">
    <property type="entry name" value="Endonuclease/exonuclease/phosphatase"/>
    <property type="match status" value="1"/>
</dbReference>
<proteinExistence type="predicted"/>
<organism evidence="1 2">
    <name type="scientific">Methylobacterium isbiliense</name>
    <dbReference type="NCBI Taxonomy" id="315478"/>
    <lineage>
        <taxon>Bacteria</taxon>
        <taxon>Pseudomonadati</taxon>
        <taxon>Pseudomonadota</taxon>
        <taxon>Alphaproteobacteria</taxon>
        <taxon>Hyphomicrobiales</taxon>
        <taxon>Methylobacteriaceae</taxon>
        <taxon>Methylobacterium</taxon>
    </lineage>
</organism>
<reference evidence="1" key="2">
    <citation type="submission" date="2021-08" db="EMBL/GenBank/DDBJ databases">
        <authorList>
            <person name="Tani A."/>
            <person name="Ola A."/>
            <person name="Ogura Y."/>
            <person name="Katsura K."/>
            <person name="Hayashi T."/>
        </authorList>
    </citation>
    <scope>NUCLEOTIDE SEQUENCE</scope>
    <source>
        <strain evidence="1">DSM 17168</strain>
    </source>
</reference>
<dbReference type="RefSeq" id="WP_238241126.1">
    <property type="nucleotide sequence ID" value="NZ_BPQQ01000088.1"/>
</dbReference>
<accession>A0ABQ4SKK0</accession>
<dbReference type="InterPro" id="IPR036691">
    <property type="entry name" value="Endo/exonu/phosph_ase_sf"/>
</dbReference>
<dbReference type="SUPFAM" id="SSF56219">
    <property type="entry name" value="DNase I-like"/>
    <property type="match status" value="1"/>
</dbReference>
<protein>
    <recommendedName>
        <fullName evidence="3">Endonuclease/exonuclease/phosphatase domain-containing protein</fullName>
    </recommendedName>
</protein>
<dbReference type="Proteomes" id="UP001055153">
    <property type="component" value="Unassembled WGS sequence"/>
</dbReference>
<evidence type="ECO:0008006" key="3">
    <source>
        <dbReference type="Google" id="ProtNLM"/>
    </source>
</evidence>
<evidence type="ECO:0000313" key="1">
    <source>
        <dbReference type="EMBL" id="GJE03746.1"/>
    </source>
</evidence>
<keyword evidence="2" id="KW-1185">Reference proteome</keyword>
<name>A0ABQ4SKK0_9HYPH</name>
<reference evidence="1" key="1">
    <citation type="journal article" date="2021" name="Front. Microbiol.">
        <title>Comprehensive Comparative Genomics and Phenotyping of Methylobacterium Species.</title>
        <authorList>
            <person name="Alessa O."/>
            <person name="Ogura Y."/>
            <person name="Fujitani Y."/>
            <person name="Takami H."/>
            <person name="Hayashi T."/>
            <person name="Sahin N."/>
            <person name="Tani A."/>
        </authorList>
    </citation>
    <scope>NUCLEOTIDE SEQUENCE</scope>
    <source>
        <strain evidence="1">DSM 17168</strain>
    </source>
</reference>
<sequence length="294" mass="33468">MKPRYIHIGSWNIEHFGRADDSPENQFAIAEHIELSGVHVLALQEMYATNDISDPSIPVENSFLRAALDLVEDHTGCRWDYEIFRNRSMLDTSQLCGVAWNTARVEKRGEAFRLAVPAKVNEEGITLSLWDRTPHAVKFAARPGGDELLRLTDFIVIPLHMKSNVGQRHIVMRTRAHEARTLVEQLPAVEAQFGSKKDVILLGDTNCKTRGEKAIQAFIDGGFEDLNEDDVPTYAIGNDAPFDRIFVPRGPDRKTFWFSRQYIMRSASPLAHDRYLSDHFLIKTSIVVRRDDDH</sequence>
<evidence type="ECO:0000313" key="2">
    <source>
        <dbReference type="Proteomes" id="UP001055153"/>
    </source>
</evidence>
<gene>
    <name evidence="1" type="ORF">GMJLKIPL_5703</name>
</gene>
<dbReference type="EMBL" id="BPQQ01000088">
    <property type="protein sequence ID" value="GJE03746.1"/>
    <property type="molecule type" value="Genomic_DNA"/>
</dbReference>